<evidence type="ECO:0000313" key="1">
    <source>
        <dbReference type="EMBL" id="GAG48231.1"/>
    </source>
</evidence>
<organism evidence="1">
    <name type="scientific">marine sediment metagenome</name>
    <dbReference type="NCBI Taxonomy" id="412755"/>
    <lineage>
        <taxon>unclassified sequences</taxon>
        <taxon>metagenomes</taxon>
        <taxon>ecological metagenomes</taxon>
    </lineage>
</organism>
<proteinExistence type="predicted"/>
<reference evidence="1" key="1">
    <citation type="journal article" date="2014" name="Front. Microbiol.">
        <title>High frequency of phylogenetically diverse reductive dehalogenase-homologous genes in deep subseafloor sedimentary metagenomes.</title>
        <authorList>
            <person name="Kawai M."/>
            <person name="Futagami T."/>
            <person name="Toyoda A."/>
            <person name="Takaki Y."/>
            <person name="Nishi S."/>
            <person name="Hori S."/>
            <person name="Arai W."/>
            <person name="Tsubouchi T."/>
            <person name="Morono Y."/>
            <person name="Uchiyama I."/>
            <person name="Ito T."/>
            <person name="Fujiyama A."/>
            <person name="Inagaki F."/>
            <person name="Takami H."/>
        </authorList>
    </citation>
    <scope>NUCLEOTIDE SEQUENCE</scope>
    <source>
        <strain evidence="1">Expedition CK06-06</strain>
    </source>
</reference>
<protein>
    <submittedName>
        <fullName evidence="1">Uncharacterized protein</fullName>
    </submittedName>
</protein>
<name>X0ZIS6_9ZZZZ</name>
<accession>X0ZIS6</accession>
<dbReference type="EMBL" id="BARS01050413">
    <property type="protein sequence ID" value="GAG48231.1"/>
    <property type="molecule type" value="Genomic_DNA"/>
</dbReference>
<feature type="non-terminal residue" evidence="1">
    <location>
        <position position="1"/>
    </location>
</feature>
<gene>
    <name evidence="1" type="ORF">S01H1_75264</name>
</gene>
<dbReference type="AlphaFoldDB" id="X0ZIS6"/>
<comment type="caution">
    <text evidence="1">The sequence shown here is derived from an EMBL/GenBank/DDBJ whole genome shotgun (WGS) entry which is preliminary data.</text>
</comment>
<sequence>IQSSEKLRFSKKKTEKNALEIEKAGFVLLVTEDTNY</sequence>